<accession>A0AAN4ZMD6</accession>
<sequence length="73" mass="8193">MASRRTCDCRGTCTRSATWVRTRCLSFPFALELCQIIRSDENYDVVALTCLLIVEDGVLISVDALLHEIRSGE</sequence>
<organism evidence="1 2">
    <name type="scientific">Pristionchus mayeri</name>
    <dbReference type="NCBI Taxonomy" id="1317129"/>
    <lineage>
        <taxon>Eukaryota</taxon>
        <taxon>Metazoa</taxon>
        <taxon>Ecdysozoa</taxon>
        <taxon>Nematoda</taxon>
        <taxon>Chromadorea</taxon>
        <taxon>Rhabditida</taxon>
        <taxon>Rhabditina</taxon>
        <taxon>Diplogasteromorpha</taxon>
        <taxon>Diplogasteroidea</taxon>
        <taxon>Neodiplogasteridae</taxon>
        <taxon>Pristionchus</taxon>
    </lineage>
</organism>
<protein>
    <submittedName>
        <fullName evidence="1">Uncharacterized protein</fullName>
    </submittedName>
</protein>
<evidence type="ECO:0000313" key="2">
    <source>
        <dbReference type="Proteomes" id="UP001328107"/>
    </source>
</evidence>
<dbReference type="AlphaFoldDB" id="A0AAN4ZMD6"/>
<evidence type="ECO:0000313" key="1">
    <source>
        <dbReference type="EMBL" id="GMR43987.1"/>
    </source>
</evidence>
<comment type="caution">
    <text evidence="1">The sequence shown here is derived from an EMBL/GenBank/DDBJ whole genome shotgun (WGS) entry which is preliminary data.</text>
</comment>
<reference evidence="2" key="1">
    <citation type="submission" date="2022-10" db="EMBL/GenBank/DDBJ databases">
        <title>Genome assembly of Pristionchus species.</title>
        <authorList>
            <person name="Yoshida K."/>
            <person name="Sommer R.J."/>
        </authorList>
    </citation>
    <scope>NUCLEOTIDE SEQUENCE [LARGE SCALE GENOMIC DNA]</scope>
    <source>
        <strain evidence="2">RS5460</strain>
    </source>
</reference>
<name>A0AAN4ZMD6_9BILA</name>
<keyword evidence="2" id="KW-1185">Reference proteome</keyword>
<gene>
    <name evidence="1" type="ORF">PMAYCL1PPCAC_14181</name>
</gene>
<proteinExistence type="predicted"/>
<dbReference type="EMBL" id="BTRK01000003">
    <property type="protein sequence ID" value="GMR43987.1"/>
    <property type="molecule type" value="Genomic_DNA"/>
</dbReference>
<dbReference type="Proteomes" id="UP001328107">
    <property type="component" value="Unassembled WGS sequence"/>
</dbReference>